<dbReference type="AlphaFoldDB" id="A0A9D2QKM8"/>
<feature type="region of interest" description="Disordered" evidence="1">
    <location>
        <begin position="1"/>
        <end position="24"/>
    </location>
</feature>
<dbReference type="GO" id="GO:0045892">
    <property type="term" value="P:negative regulation of DNA-templated transcription"/>
    <property type="evidence" value="ECO:0007669"/>
    <property type="project" value="UniProtKB-ARBA"/>
</dbReference>
<dbReference type="Proteomes" id="UP000823922">
    <property type="component" value="Unassembled WGS sequence"/>
</dbReference>
<sequence length="125" mass="13637">MSQNQSTAACGHTPADAASDSGLTCGKASCHACHHKKTPRSEAELKSLKNRLNRISGQLAGISRMLDDNRYCGDILTQVAAVESALQSFGYIILKEHMETCVVEEVQNGNTQIVEEAFELMRKLK</sequence>
<comment type="caution">
    <text evidence="2">The sequence shown here is derived from an EMBL/GenBank/DDBJ whole genome shotgun (WGS) entry which is preliminary data.</text>
</comment>
<evidence type="ECO:0000313" key="2">
    <source>
        <dbReference type="EMBL" id="HJC88236.1"/>
    </source>
</evidence>
<gene>
    <name evidence="2" type="ORF">H9926_09495</name>
</gene>
<dbReference type="InterPro" id="IPR003735">
    <property type="entry name" value="Metal_Tscrpt_repr"/>
</dbReference>
<organism evidence="2 3">
    <name type="scientific">Candidatus Eisenbergiella intestinigallinarum</name>
    <dbReference type="NCBI Taxonomy" id="2838549"/>
    <lineage>
        <taxon>Bacteria</taxon>
        <taxon>Bacillati</taxon>
        <taxon>Bacillota</taxon>
        <taxon>Clostridia</taxon>
        <taxon>Lachnospirales</taxon>
        <taxon>Lachnospiraceae</taxon>
        <taxon>Eisenbergiella</taxon>
    </lineage>
</organism>
<accession>A0A9D2QKM8</accession>
<dbReference type="EMBL" id="DWVS01000239">
    <property type="protein sequence ID" value="HJC88236.1"/>
    <property type="molecule type" value="Genomic_DNA"/>
</dbReference>
<dbReference type="InterPro" id="IPR038390">
    <property type="entry name" value="Metal_Tscrpt_repr_sf"/>
</dbReference>
<evidence type="ECO:0000313" key="3">
    <source>
        <dbReference type="Proteomes" id="UP000823922"/>
    </source>
</evidence>
<name>A0A9D2QKM8_9FIRM</name>
<reference evidence="2" key="2">
    <citation type="submission" date="2021-04" db="EMBL/GenBank/DDBJ databases">
        <authorList>
            <person name="Gilroy R."/>
        </authorList>
    </citation>
    <scope>NUCLEOTIDE SEQUENCE</scope>
    <source>
        <strain evidence="2">ChiBcec1-1630</strain>
    </source>
</reference>
<dbReference type="GO" id="GO:0003677">
    <property type="term" value="F:DNA binding"/>
    <property type="evidence" value="ECO:0007669"/>
    <property type="project" value="InterPro"/>
</dbReference>
<reference evidence="2" key="1">
    <citation type="journal article" date="2021" name="PeerJ">
        <title>Extensive microbial diversity within the chicken gut microbiome revealed by metagenomics and culture.</title>
        <authorList>
            <person name="Gilroy R."/>
            <person name="Ravi A."/>
            <person name="Getino M."/>
            <person name="Pursley I."/>
            <person name="Horton D.L."/>
            <person name="Alikhan N.F."/>
            <person name="Baker D."/>
            <person name="Gharbi K."/>
            <person name="Hall N."/>
            <person name="Watson M."/>
            <person name="Adriaenssens E.M."/>
            <person name="Foster-Nyarko E."/>
            <person name="Jarju S."/>
            <person name="Secka A."/>
            <person name="Antonio M."/>
            <person name="Oren A."/>
            <person name="Chaudhuri R.R."/>
            <person name="La Ragione R."/>
            <person name="Hildebrand F."/>
            <person name="Pallen M.J."/>
        </authorList>
    </citation>
    <scope>NUCLEOTIDE SEQUENCE</scope>
    <source>
        <strain evidence="2">ChiBcec1-1630</strain>
    </source>
</reference>
<dbReference type="Gene3D" id="1.20.58.1000">
    <property type="entry name" value="Metal-sensitive repressor, helix protomer"/>
    <property type="match status" value="1"/>
</dbReference>
<proteinExistence type="predicted"/>
<dbReference type="GO" id="GO:0046872">
    <property type="term" value="F:metal ion binding"/>
    <property type="evidence" value="ECO:0007669"/>
    <property type="project" value="InterPro"/>
</dbReference>
<protein>
    <submittedName>
        <fullName evidence="2">Metal-sensing transcriptional repressor</fullName>
    </submittedName>
</protein>
<dbReference type="PANTHER" id="PTHR33677">
    <property type="entry name" value="TRANSCRIPTIONAL REPRESSOR FRMR-RELATED"/>
    <property type="match status" value="1"/>
</dbReference>
<evidence type="ECO:0000256" key="1">
    <source>
        <dbReference type="SAM" id="MobiDB-lite"/>
    </source>
</evidence>
<dbReference type="Pfam" id="PF02583">
    <property type="entry name" value="Trns_repr_metal"/>
    <property type="match status" value="1"/>
</dbReference>